<evidence type="ECO:0000256" key="5">
    <source>
        <dbReference type="ARBA" id="ARBA00022801"/>
    </source>
</evidence>
<organism evidence="8 9">
    <name type="scientific">Nyctibius grandis</name>
    <name type="common">Great potoo</name>
    <dbReference type="NCBI Taxonomy" id="48427"/>
    <lineage>
        <taxon>Eukaryota</taxon>
        <taxon>Metazoa</taxon>
        <taxon>Chordata</taxon>
        <taxon>Craniata</taxon>
        <taxon>Vertebrata</taxon>
        <taxon>Euteleostomi</taxon>
        <taxon>Archelosauria</taxon>
        <taxon>Archosauria</taxon>
        <taxon>Dinosauria</taxon>
        <taxon>Saurischia</taxon>
        <taxon>Theropoda</taxon>
        <taxon>Coelurosauria</taxon>
        <taxon>Aves</taxon>
        <taxon>Neognathae</taxon>
        <taxon>Neoaves</taxon>
        <taxon>Strisores</taxon>
        <taxon>Caprimulgiformes</taxon>
        <taxon>Nyctibiidae</taxon>
        <taxon>Nyctibius</taxon>
    </lineage>
</organism>
<evidence type="ECO:0000256" key="1">
    <source>
        <dbReference type="ARBA" id="ARBA00022679"/>
    </source>
</evidence>
<keyword evidence="4" id="KW-0255">Endonuclease</keyword>
<evidence type="ECO:0000259" key="7">
    <source>
        <dbReference type="Pfam" id="PF06817"/>
    </source>
</evidence>
<dbReference type="SUPFAM" id="SSF56672">
    <property type="entry name" value="DNA/RNA polymerases"/>
    <property type="match status" value="1"/>
</dbReference>
<keyword evidence="2" id="KW-0548">Nucleotidyltransferase</keyword>
<evidence type="ECO:0000313" key="8">
    <source>
        <dbReference type="EMBL" id="NXQ92728.1"/>
    </source>
</evidence>
<feature type="non-terminal residue" evidence="8">
    <location>
        <position position="1"/>
    </location>
</feature>
<evidence type="ECO:0000256" key="3">
    <source>
        <dbReference type="ARBA" id="ARBA00022722"/>
    </source>
</evidence>
<evidence type="ECO:0000256" key="4">
    <source>
        <dbReference type="ARBA" id="ARBA00022759"/>
    </source>
</evidence>
<dbReference type="GO" id="GO:0004519">
    <property type="term" value="F:endonuclease activity"/>
    <property type="evidence" value="ECO:0007669"/>
    <property type="project" value="UniProtKB-KW"/>
</dbReference>
<dbReference type="AlphaFoldDB" id="A0A7L2H044"/>
<keyword evidence="1" id="KW-0808">Transferase</keyword>
<feature type="domain" description="Reverse transcriptase thumb" evidence="7">
    <location>
        <begin position="16"/>
        <end position="53"/>
    </location>
</feature>
<dbReference type="PANTHER" id="PTHR41694:SF3">
    <property type="entry name" value="RNA-DIRECTED DNA POLYMERASE-RELATED"/>
    <property type="match status" value="1"/>
</dbReference>
<evidence type="ECO:0000256" key="6">
    <source>
        <dbReference type="ARBA" id="ARBA00022918"/>
    </source>
</evidence>
<proteinExistence type="predicted"/>
<reference evidence="8 9" key="1">
    <citation type="submission" date="2019-09" db="EMBL/GenBank/DDBJ databases">
        <title>Bird 10,000 Genomes (B10K) Project - Family phase.</title>
        <authorList>
            <person name="Zhang G."/>
        </authorList>
    </citation>
    <scope>NUCLEOTIDE SEQUENCE [LARGE SCALE GENOMIC DNA]</scope>
    <source>
        <strain evidence="8">B10K-DU-001-56</strain>
        <tissue evidence="8">Muscle</tissue>
    </source>
</reference>
<gene>
    <name evidence="8" type="primary">Ervk18_3</name>
    <name evidence="8" type="ORF">NYCGRA_R15229</name>
</gene>
<accession>A0A7L2H044</accession>
<dbReference type="GO" id="GO:0016787">
    <property type="term" value="F:hydrolase activity"/>
    <property type="evidence" value="ECO:0007669"/>
    <property type="project" value="UniProtKB-KW"/>
</dbReference>
<dbReference type="InterPro" id="IPR010661">
    <property type="entry name" value="RVT_thumb"/>
</dbReference>
<dbReference type="EMBL" id="VWYG01054088">
    <property type="protein sequence ID" value="NXQ92728.1"/>
    <property type="molecule type" value="Genomic_DNA"/>
</dbReference>
<dbReference type="Gene3D" id="3.30.70.270">
    <property type="match status" value="1"/>
</dbReference>
<dbReference type="GO" id="GO:0035613">
    <property type="term" value="F:RNA stem-loop binding"/>
    <property type="evidence" value="ECO:0007669"/>
    <property type="project" value="TreeGrafter"/>
</dbReference>
<dbReference type="Proteomes" id="UP000567826">
    <property type="component" value="Unassembled WGS sequence"/>
</dbReference>
<keyword evidence="9" id="KW-1185">Reference proteome</keyword>
<name>A0A7L2H044_NYCGR</name>
<feature type="non-terminal residue" evidence="8">
    <location>
        <position position="55"/>
    </location>
</feature>
<keyword evidence="3" id="KW-0540">Nuclease</keyword>
<dbReference type="Pfam" id="PF06817">
    <property type="entry name" value="RVT_thumb"/>
    <property type="match status" value="1"/>
</dbReference>
<evidence type="ECO:0000313" key="9">
    <source>
        <dbReference type="Proteomes" id="UP000567826"/>
    </source>
</evidence>
<keyword evidence="6" id="KW-0695">RNA-directed DNA polymerase</keyword>
<dbReference type="PANTHER" id="PTHR41694">
    <property type="entry name" value="ENDOGENOUS RETROVIRUS GROUP K MEMBER POL PROTEIN"/>
    <property type="match status" value="1"/>
</dbReference>
<dbReference type="InterPro" id="IPR043128">
    <property type="entry name" value="Rev_trsase/Diguanyl_cyclase"/>
</dbReference>
<dbReference type="GO" id="GO:0003964">
    <property type="term" value="F:RNA-directed DNA polymerase activity"/>
    <property type="evidence" value="ECO:0007669"/>
    <property type="project" value="UniProtKB-KW"/>
</dbReference>
<dbReference type="OrthoDB" id="9319918at2759"/>
<evidence type="ECO:0000256" key="2">
    <source>
        <dbReference type="ARBA" id="ARBA00022695"/>
    </source>
</evidence>
<comment type="caution">
    <text evidence="8">The sequence shown here is derived from an EMBL/GenBank/DDBJ whole genome shotgun (WGS) entry which is preliminary data.</text>
</comment>
<keyword evidence="5" id="KW-0378">Hydrolase</keyword>
<sequence length="55" mass="6477">PWKYLGWQITDSQIRPQKLEIKTDIHTLNDAQKLMGDLQWLRPVVGIPNEHLDIL</sequence>
<dbReference type="InterPro" id="IPR043502">
    <property type="entry name" value="DNA/RNA_pol_sf"/>
</dbReference>
<protein>
    <submittedName>
        <fullName evidence="8">POK18 protein</fullName>
    </submittedName>
</protein>